<feature type="signal peptide" evidence="1">
    <location>
        <begin position="1"/>
        <end position="26"/>
    </location>
</feature>
<keyword evidence="3" id="KW-1185">Reference proteome</keyword>
<gene>
    <name evidence="2" type="ORF">IU470_24215</name>
</gene>
<evidence type="ECO:0000313" key="2">
    <source>
        <dbReference type="EMBL" id="MBF6228199.1"/>
    </source>
</evidence>
<dbReference type="RefSeq" id="WP_195035113.1">
    <property type="nucleotide sequence ID" value="NZ_JADLRE010000020.1"/>
</dbReference>
<evidence type="ECO:0000256" key="1">
    <source>
        <dbReference type="SAM" id="SignalP"/>
    </source>
</evidence>
<dbReference type="Proteomes" id="UP000807309">
    <property type="component" value="Unassembled WGS sequence"/>
</dbReference>
<keyword evidence="1" id="KW-0732">Signal</keyword>
<accession>A0ABS0CCX2</accession>
<proteinExistence type="predicted"/>
<comment type="caution">
    <text evidence="2">The sequence shown here is derived from an EMBL/GenBank/DDBJ whole genome shotgun (WGS) entry which is preliminary data.</text>
</comment>
<dbReference type="EMBL" id="JADLRE010000020">
    <property type="protein sequence ID" value="MBF6228199.1"/>
    <property type="molecule type" value="Genomic_DNA"/>
</dbReference>
<evidence type="ECO:0008006" key="4">
    <source>
        <dbReference type="Google" id="ProtNLM"/>
    </source>
</evidence>
<organism evidence="2 3">
    <name type="scientific">Nocardia abscessus</name>
    <dbReference type="NCBI Taxonomy" id="120957"/>
    <lineage>
        <taxon>Bacteria</taxon>
        <taxon>Bacillati</taxon>
        <taxon>Actinomycetota</taxon>
        <taxon>Actinomycetes</taxon>
        <taxon>Mycobacteriales</taxon>
        <taxon>Nocardiaceae</taxon>
        <taxon>Nocardia</taxon>
    </lineage>
</organism>
<evidence type="ECO:0000313" key="3">
    <source>
        <dbReference type="Proteomes" id="UP000807309"/>
    </source>
</evidence>
<name>A0ABS0CCX2_9NOCA</name>
<protein>
    <recommendedName>
        <fullName evidence="4">Secreted protein</fullName>
    </recommendedName>
</protein>
<sequence length="139" mass="14502">MKFGKIAAGAALVAAAVSVAPAVASADDPEFPRNGVIPAGTYHIGRGPSNIVGSPIENCDLQVFPDGRSVVLVCGTSSRGGHQTPVGPDETYVTFDYVPFGLDLRDIDPRQGLWTGTVNIAGTPIIAPYPLASVWLSRR</sequence>
<feature type="chain" id="PRO_5045873388" description="Secreted protein" evidence="1">
    <location>
        <begin position="27"/>
        <end position="139"/>
    </location>
</feature>
<reference evidence="2 3" key="1">
    <citation type="submission" date="2020-10" db="EMBL/GenBank/DDBJ databases">
        <title>Identification of Nocardia species via Next-generation sequencing and recognition of intraspecies genetic diversity.</title>
        <authorList>
            <person name="Li P."/>
            <person name="Li P."/>
            <person name="Lu B."/>
        </authorList>
    </citation>
    <scope>NUCLEOTIDE SEQUENCE [LARGE SCALE GENOMIC DNA]</scope>
    <source>
        <strain evidence="2 3">N-11</strain>
    </source>
</reference>